<dbReference type="EMBL" id="JAUIZM010000008">
    <property type="protein sequence ID" value="KAK1369244.1"/>
    <property type="molecule type" value="Genomic_DNA"/>
</dbReference>
<evidence type="ECO:0000313" key="19">
    <source>
        <dbReference type="Proteomes" id="UP001237642"/>
    </source>
</evidence>
<dbReference type="Gene3D" id="3.40.50.300">
    <property type="entry name" value="P-loop containing nucleotide triphosphate hydrolases"/>
    <property type="match status" value="1"/>
</dbReference>
<comment type="similarity">
    <text evidence="2">Belongs to the SNF2/RAD54 helicase family.</text>
</comment>
<feature type="region of interest" description="Disordered" evidence="13">
    <location>
        <begin position="20"/>
        <end position="54"/>
    </location>
</feature>
<dbReference type="PROSITE" id="PS51192">
    <property type="entry name" value="HELICASE_ATP_BIND_1"/>
    <property type="match status" value="1"/>
</dbReference>
<sequence>MKDNDSVNSTMINRNWVLKRKRGKHPYSPDTSNGIKSNAVPPEPAENASSILEGKSEITSPRFSSKKKGNDGYFYECVVCDLGGNLLCCDSCPRTYHLQCLDPPLKRIPTGKWQCPTCSVKSDSHDLKKHSDPLPKRARTKIILKKSDDGNRPVDMDKKSSKLGSSKLQKNRSLGKGKSPSSHPIQSIGENVLSANVIPSNKSSRLSFDGSAEGCSPDLKVDEDDLPELSPAATPKQAKSVSPAESSEARMDTDKNEEISEKKSGVSNIVESSPKEVVPVLDAATRKVRKRKHKFYIDEIQKKPKAGKKSCAINTLEKHGEVENSGSCQTKKPHLKPVFKEKSSSSRASKSQRKHVADEKSVSSQKSRPRRKHKEVLHGAEASRLKNDIVAEIDIHSKEKMVSEKPGHDESHATKKLLVEPLIFEDIPPGAQQVDRVLGCRVRGSEVNSLQCITVVDTHDLPAKKSVSSDDLNKISEKNTNSDIPIGGGGASVDRSKAAHDTLNQLDEVKKVSKSSEADKINVYRRSVNKECKEGGCVDSMAIDVQSTEPNTLNSKNEVISAVSTEDLGKTAGKKSTGESTNTTSHDIDEVSRSPQIAKPQGNEDAQEVEVEVTTDFVPETMVKDTLLPEFASSNGVMVEYEFLVKWVGKSHLHNSWISESHLKILAKRKLDNYKAKYGRSLIDISDERWKRPQRVIALHSVADGPTEVLVKWTALPYEDCTWERLDEPVIARSSRLVDLFNQFECRTVENDSTNDDTLRGKGGLHQGKIAPLTEQPKELAGGSLFPHQLEALNWLRKCWCKCRNVILADEMGLGKTVSAAAFLSSLYFEFKARLPCLVLVPLSTMPNWMAEFSLWAPDLNVVEYHGSAKARAMIRKYEWHASDPSGSSKKTTSYKFNVLLTTYEMVLVDSSHLSAVPWEVLVVDEGHRLKNSSSKLFGMLNTFKFQHRVLLTGTPLQNNIGEMYNLLHFLQPDLFPSLSSFEEKFNDLTTPEKVEELKKLVAPHMLRRLKKDVMQNIPPKTERMVPVELSSIQAEYYRAMLTKNYQILRNIGKGVAQQSMLNIVMQLRKVCNHPYLILGSEPESGSLEYLHEMRIKASAKLTLLHSMLKVLHKEGHRVLIFSQMTKLLDILEDYLNIEFGPGTFERVDGSVSVSDRQTAINRFNQDKSRFVFLLSTRSCGLGINLATADTVIIYDSDFNPHADIQAMNRAHRIGQSNRLLVYRLVVRASVEERILQLAKKKLMLDQLFVNKSGSQKEVEDILRWGTEQLFNDSSSLSSKDVAEDHSSKDEVGSDIEPNRRRRTGALGDVYKDKCTDGSSKIVWDENAILKLLDRSNIQSSSPDNAEGDAENDMLGSVKSLEWNDEPPEEQEVNESLAVVNDDNGVQHSGNKEDNVVAVVEDNEWDRLLRDRWEKYQIEEEATLGRGKRQRKAVSYREAYAPHPAETPSEGGGGGGDEVREPEREYTPAGRALKAKFAKLRARQKDRLSQRSVFNSSGPVPGSSLIETSMVPSSSAPERHQMTKLDNRRSEDSLAIDIEGNKHYQNLEAPKTKPGLEPRPSKLSKHKMRSYEDFPFQGGENLLPNNNLLPVLGLCAPNANQMESYERNISKSHRKQNKQVSRTGFPFDIAPFCETSTETDGKPRELASENFKLPSASLEALQRGQKLSKPDTSAQHSLPFPQGNGPNHLETRVPNFSEFQEKSALPKLPFHHKLLPRFPFPATNVPHPHPDLFPNLTLSSRAGNTSDSIPGLPAMPFLPTMKLSREESSRYEQQGVDVNPMLGLGQMPQTYTSFPENHRKVLENIMMRTGSGPSNFLKRKTIKDIWTEDELDFLWIGVRRHGRGSWDAMIRDPRLKFSKFKTAEDLHSRWEEEQHKILDMPTLPVQKAFKSSKSAKSPLFPGISDAMMTRALHGSRFSGPTKFQPHLTDMKLGLNHPSSYLPHFEPSEQHDLPSEHIPADSTWKSKNHQRHFSGSSSVRPCDRPGTSNLHNEHPFLLDMLGASNFGSPGLNCSSSFDIQKQEDELRARRSSKLPTFLDKSLNILHESDNMGSGKLNISSLLADPDKEQNVVHSKMKDIAGSSLKNELPHWLREAVGGPAKPVPGLPPSVSAIAQSVRILYGDDNSTIPPFSTPSLPPAEPKDPRRTLKKKKRRRERERAQKMKQFSQGIAGTSHSFQSNHHAENVDSTSLLTAKSPCPLIPQLSAAMPGLPCLEASINMTPPSVNVPMPSSGSIYLHTRKEKLTETTPSSEVLQLVSSAVDPRPPETSSKSPERSIPLPDSVEQVIVAVSEHTFDEQKGSEFQSSVINQKTKEKAGQTESRDSSETHSDQIQPKAGESSSEGTVSDHCGSVKEL</sequence>
<feature type="region of interest" description="Disordered" evidence="13">
    <location>
        <begin position="2294"/>
        <end position="2354"/>
    </location>
</feature>
<evidence type="ECO:0000313" key="18">
    <source>
        <dbReference type="EMBL" id="KAK1369244.1"/>
    </source>
</evidence>
<feature type="domain" description="Helicase C-terminal" evidence="17">
    <location>
        <begin position="1104"/>
        <end position="1263"/>
    </location>
</feature>
<evidence type="ECO:0000256" key="7">
    <source>
        <dbReference type="ARBA" id="ARBA00022801"/>
    </source>
</evidence>
<proteinExistence type="inferred from homology"/>
<feature type="region of interest" description="Disordered" evidence="13">
    <location>
        <begin position="118"/>
        <end position="186"/>
    </location>
</feature>
<dbReference type="SUPFAM" id="SSF54160">
    <property type="entry name" value="Chromo domain-like"/>
    <property type="match status" value="2"/>
</dbReference>
<dbReference type="SUPFAM" id="SSF52540">
    <property type="entry name" value="P-loop containing nucleoside triphosphate hydrolases"/>
    <property type="match status" value="2"/>
</dbReference>
<feature type="region of interest" description="Disordered" evidence="13">
    <location>
        <begin position="1424"/>
        <end position="1564"/>
    </location>
</feature>
<dbReference type="SMART" id="SM00487">
    <property type="entry name" value="DEXDc"/>
    <property type="match status" value="1"/>
</dbReference>
<keyword evidence="6 12" id="KW-0863">Zinc-finger</keyword>
<evidence type="ECO:0000256" key="6">
    <source>
        <dbReference type="ARBA" id="ARBA00022771"/>
    </source>
</evidence>
<dbReference type="InterPro" id="IPR014001">
    <property type="entry name" value="Helicase_ATP-bd"/>
</dbReference>
<feature type="region of interest" description="Disordered" evidence="13">
    <location>
        <begin position="2126"/>
        <end position="2181"/>
    </location>
</feature>
<keyword evidence="3" id="KW-0479">Metal-binding</keyword>
<feature type="domain" description="Chromo" evidence="14">
    <location>
        <begin position="617"/>
        <end position="677"/>
    </location>
</feature>
<feature type="compositionally biased region" description="Basic and acidic residues" evidence="13">
    <location>
        <begin position="1517"/>
        <end position="1532"/>
    </location>
</feature>
<dbReference type="GO" id="GO:0140658">
    <property type="term" value="F:ATP-dependent chromatin remodeler activity"/>
    <property type="evidence" value="ECO:0007669"/>
    <property type="project" value="TreeGrafter"/>
</dbReference>
<evidence type="ECO:0000256" key="10">
    <source>
        <dbReference type="ARBA" id="ARBA00023054"/>
    </source>
</evidence>
<dbReference type="Pfam" id="PF00271">
    <property type="entry name" value="Helicase_C"/>
    <property type="match status" value="1"/>
</dbReference>
<feature type="compositionally biased region" description="Basic and acidic residues" evidence="13">
    <location>
        <begin position="1281"/>
        <end position="1292"/>
    </location>
</feature>
<dbReference type="InterPro" id="IPR000953">
    <property type="entry name" value="Chromo/chromo_shadow_dom"/>
</dbReference>
<name>A0AAD8ME08_9APIA</name>
<keyword evidence="19" id="KW-1185">Reference proteome</keyword>
<keyword evidence="5" id="KW-0547">Nucleotide-binding</keyword>
<dbReference type="CDD" id="cd18660">
    <property type="entry name" value="CD1_tandem"/>
    <property type="match status" value="1"/>
</dbReference>
<evidence type="ECO:0000259" key="15">
    <source>
        <dbReference type="PROSITE" id="PS50016"/>
    </source>
</evidence>
<dbReference type="SUPFAM" id="SSF46689">
    <property type="entry name" value="Homeodomain-like"/>
    <property type="match status" value="1"/>
</dbReference>
<dbReference type="InterPro" id="IPR011011">
    <property type="entry name" value="Znf_FYVE_PHD"/>
</dbReference>
<keyword evidence="9" id="KW-0067">ATP-binding</keyword>
<dbReference type="SMART" id="SM01147">
    <property type="entry name" value="DUF1087"/>
    <property type="match status" value="1"/>
</dbReference>
<dbReference type="PANTHER" id="PTHR45623">
    <property type="entry name" value="CHROMODOMAIN-HELICASE-DNA-BINDING PROTEIN 3-RELATED-RELATED"/>
    <property type="match status" value="1"/>
</dbReference>
<dbReference type="SMART" id="SM00490">
    <property type="entry name" value="HELICc"/>
    <property type="match status" value="1"/>
</dbReference>
<dbReference type="InterPro" id="IPR049730">
    <property type="entry name" value="SNF2/RAD54-like_C"/>
</dbReference>
<dbReference type="GO" id="GO:0000785">
    <property type="term" value="C:chromatin"/>
    <property type="evidence" value="ECO:0007669"/>
    <property type="project" value="TreeGrafter"/>
</dbReference>
<keyword evidence="7" id="KW-0378">Hydrolase</keyword>
<dbReference type="GO" id="GO:0005634">
    <property type="term" value="C:nucleus"/>
    <property type="evidence" value="ECO:0007669"/>
    <property type="project" value="UniProtKB-SubCell"/>
</dbReference>
<dbReference type="Pfam" id="PF06465">
    <property type="entry name" value="DUF1087"/>
    <property type="match status" value="1"/>
</dbReference>
<dbReference type="PROSITE" id="PS01359">
    <property type="entry name" value="ZF_PHD_1"/>
    <property type="match status" value="1"/>
</dbReference>
<dbReference type="InterPro" id="IPR009463">
    <property type="entry name" value="DUF1087"/>
</dbReference>
<evidence type="ECO:0000256" key="11">
    <source>
        <dbReference type="ARBA" id="ARBA00023242"/>
    </source>
</evidence>
<keyword evidence="4" id="KW-0677">Repeat</keyword>
<feature type="region of interest" description="Disordered" evidence="13">
    <location>
        <begin position="1276"/>
        <end position="1301"/>
    </location>
</feature>
<dbReference type="InterPro" id="IPR023780">
    <property type="entry name" value="Chromo_domain"/>
</dbReference>
<feature type="region of interest" description="Disordered" evidence="13">
    <location>
        <begin position="1945"/>
        <end position="1989"/>
    </location>
</feature>
<dbReference type="Gene3D" id="1.10.10.60">
    <property type="entry name" value="Homeodomain-like"/>
    <property type="match status" value="1"/>
</dbReference>
<feature type="compositionally biased region" description="Polar residues" evidence="13">
    <location>
        <begin position="2164"/>
        <end position="2181"/>
    </location>
</feature>
<accession>A0AAD8ME08</accession>
<dbReference type="Pfam" id="PF00628">
    <property type="entry name" value="PHD"/>
    <property type="match status" value="1"/>
</dbReference>
<dbReference type="GO" id="GO:0003682">
    <property type="term" value="F:chromatin binding"/>
    <property type="evidence" value="ECO:0007669"/>
    <property type="project" value="TreeGrafter"/>
</dbReference>
<dbReference type="InterPro" id="IPR009057">
    <property type="entry name" value="Homeodomain-like_sf"/>
</dbReference>
<dbReference type="SMART" id="SM00249">
    <property type="entry name" value="PHD"/>
    <property type="match status" value="1"/>
</dbReference>
<dbReference type="InterPro" id="IPR027417">
    <property type="entry name" value="P-loop_NTPase"/>
</dbReference>
<feature type="domain" description="PHD-type" evidence="15">
    <location>
        <begin position="74"/>
        <end position="121"/>
    </location>
</feature>
<dbReference type="InterPro" id="IPR001650">
    <property type="entry name" value="Helicase_C-like"/>
</dbReference>
<keyword evidence="10" id="KW-0175">Coiled coil</keyword>
<dbReference type="GO" id="GO:0008270">
    <property type="term" value="F:zinc ion binding"/>
    <property type="evidence" value="ECO:0007669"/>
    <property type="project" value="UniProtKB-KW"/>
</dbReference>
<feature type="region of interest" description="Disordered" evidence="13">
    <location>
        <begin position="320"/>
        <end position="381"/>
    </location>
</feature>
<evidence type="ECO:0000256" key="2">
    <source>
        <dbReference type="ARBA" id="ARBA00007025"/>
    </source>
</evidence>
<evidence type="ECO:0000256" key="9">
    <source>
        <dbReference type="ARBA" id="ARBA00022840"/>
    </source>
</evidence>
<feature type="compositionally biased region" description="Polar residues" evidence="13">
    <location>
        <begin position="1505"/>
        <end position="1516"/>
    </location>
</feature>
<keyword evidence="8" id="KW-0862">Zinc</keyword>
<evidence type="ECO:0000256" key="3">
    <source>
        <dbReference type="ARBA" id="ARBA00022723"/>
    </source>
</evidence>
<organism evidence="18 19">
    <name type="scientific">Heracleum sosnowskyi</name>
    <dbReference type="NCBI Taxonomy" id="360622"/>
    <lineage>
        <taxon>Eukaryota</taxon>
        <taxon>Viridiplantae</taxon>
        <taxon>Streptophyta</taxon>
        <taxon>Embryophyta</taxon>
        <taxon>Tracheophyta</taxon>
        <taxon>Spermatophyta</taxon>
        <taxon>Magnoliopsida</taxon>
        <taxon>eudicotyledons</taxon>
        <taxon>Gunneridae</taxon>
        <taxon>Pentapetalae</taxon>
        <taxon>asterids</taxon>
        <taxon>campanulids</taxon>
        <taxon>Apiales</taxon>
        <taxon>Apiaceae</taxon>
        <taxon>Apioideae</taxon>
        <taxon>apioid superclade</taxon>
        <taxon>Tordylieae</taxon>
        <taxon>Tordyliinae</taxon>
        <taxon>Heracleum</taxon>
    </lineage>
</organism>
<comment type="caution">
    <text evidence="18">The sequence shown here is derived from an EMBL/GenBank/DDBJ whole genome shotgun (WGS) entry which is preliminary data.</text>
</comment>
<dbReference type="InterPro" id="IPR019787">
    <property type="entry name" value="Znf_PHD-finger"/>
</dbReference>
<dbReference type="PROSITE" id="PS50016">
    <property type="entry name" value="ZF_PHD_2"/>
    <property type="match status" value="1"/>
</dbReference>
<reference evidence="18" key="1">
    <citation type="submission" date="2023-02" db="EMBL/GenBank/DDBJ databases">
        <title>Genome of toxic invasive species Heracleum sosnowskyi carries increased number of genes despite the absence of recent whole-genome duplications.</title>
        <authorList>
            <person name="Schelkunov M."/>
            <person name="Shtratnikova V."/>
            <person name="Makarenko M."/>
            <person name="Klepikova A."/>
            <person name="Omelchenko D."/>
            <person name="Novikova G."/>
            <person name="Obukhova E."/>
            <person name="Bogdanov V."/>
            <person name="Penin A."/>
            <person name="Logacheva M."/>
        </authorList>
    </citation>
    <scope>NUCLEOTIDE SEQUENCE</scope>
    <source>
        <strain evidence="18">Hsosn_3</strain>
        <tissue evidence="18">Leaf</tissue>
    </source>
</reference>
<feature type="compositionally biased region" description="Basic and acidic residues" evidence="13">
    <location>
        <begin position="1945"/>
        <end position="1958"/>
    </location>
</feature>
<dbReference type="Pfam" id="PF00385">
    <property type="entry name" value="Chromo"/>
    <property type="match status" value="1"/>
</dbReference>
<feature type="compositionally biased region" description="Basic and acidic residues" evidence="13">
    <location>
        <begin position="2310"/>
        <end position="2328"/>
    </location>
</feature>
<feature type="compositionally biased region" description="Basic residues" evidence="13">
    <location>
        <begin position="1473"/>
        <end position="1482"/>
    </location>
</feature>
<dbReference type="GO" id="GO:0042393">
    <property type="term" value="F:histone binding"/>
    <property type="evidence" value="ECO:0007669"/>
    <property type="project" value="TreeGrafter"/>
</dbReference>
<evidence type="ECO:0000259" key="16">
    <source>
        <dbReference type="PROSITE" id="PS51192"/>
    </source>
</evidence>
<feature type="region of interest" description="Disordered" evidence="13">
    <location>
        <begin position="1661"/>
        <end position="1687"/>
    </location>
</feature>
<dbReference type="FunFam" id="3.40.50.300:FF:000607">
    <property type="entry name" value="chromodomain-helicase-DNA-binding protein 1-like isoform X1"/>
    <property type="match status" value="1"/>
</dbReference>
<dbReference type="InterPro" id="IPR000330">
    <property type="entry name" value="SNF2_N"/>
</dbReference>
<dbReference type="PROSITE" id="PS51194">
    <property type="entry name" value="HELICASE_CTER"/>
    <property type="match status" value="1"/>
</dbReference>
<dbReference type="SMART" id="SM00298">
    <property type="entry name" value="CHROMO"/>
    <property type="match status" value="2"/>
</dbReference>
<dbReference type="Pfam" id="PF00176">
    <property type="entry name" value="SNF2-rel_dom"/>
    <property type="match status" value="1"/>
</dbReference>
<feature type="compositionally biased region" description="Basic and acidic residues" evidence="13">
    <location>
        <begin position="1550"/>
        <end position="1560"/>
    </location>
</feature>
<dbReference type="InterPro" id="IPR001965">
    <property type="entry name" value="Znf_PHD"/>
</dbReference>
<evidence type="ECO:0000259" key="17">
    <source>
        <dbReference type="PROSITE" id="PS51194"/>
    </source>
</evidence>
<dbReference type="InterPro" id="IPR013083">
    <property type="entry name" value="Znf_RING/FYVE/PHD"/>
</dbReference>
<feature type="region of interest" description="Disordered" evidence="13">
    <location>
        <begin position="564"/>
        <end position="609"/>
    </location>
</feature>
<comment type="subcellular location">
    <subcellularLocation>
        <location evidence="1">Nucleus</location>
    </subcellularLocation>
</comment>
<feature type="compositionally biased region" description="Polar residues" evidence="13">
    <location>
        <begin position="2300"/>
        <end position="2309"/>
    </location>
</feature>
<feature type="compositionally biased region" description="Basic and acidic residues" evidence="13">
    <location>
        <begin position="247"/>
        <end position="264"/>
    </location>
</feature>
<dbReference type="Proteomes" id="UP001237642">
    <property type="component" value="Unassembled WGS sequence"/>
</dbReference>
<feature type="compositionally biased region" description="Basic and acidic residues" evidence="13">
    <location>
        <begin position="1457"/>
        <end position="1466"/>
    </location>
</feature>
<evidence type="ECO:0000256" key="1">
    <source>
        <dbReference type="ARBA" id="ARBA00004123"/>
    </source>
</evidence>
<dbReference type="GO" id="GO:0005524">
    <property type="term" value="F:ATP binding"/>
    <property type="evidence" value="ECO:0007669"/>
    <property type="project" value="UniProtKB-KW"/>
</dbReference>
<reference evidence="18" key="2">
    <citation type="submission" date="2023-05" db="EMBL/GenBank/DDBJ databases">
        <authorList>
            <person name="Schelkunov M.I."/>
        </authorList>
    </citation>
    <scope>NUCLEOTIDE SEQUENCE</scope>
    <source>
        <strain evidence="18">Hsosn_3</strain>
        <tissue evidence="18">Leaf</tissue>
    </source>
</reference>
<feature type="region of interest" description="Disordered" evidence="13">
    <location>
        <begin position="473"/>
        <end position="496"/>
    </location>
</feature>
<protein>
    <submittedName>
        <fullName evidence="18">Chromatin remodeling complex subunit</fullName>
    </submittedName>
</protein>
<dbReference type="PANTHER" id="PTHR45623:SF28">
    <property type="entry name" value="PROTEIN CHROMATIN REMODELING 4"/>
    <property type="match status" value="1"/>
</dbReference>
<dbReference type="CDD" id="cd18793">
    <property type="entry name" value="SF2_C_SNF"/>
    <property type="match status" value="1"/>
</dbReference>
<dbReference type="InterPro" id="IPR019786">
    <property type="entry name" value="Zinc_finger_PHD-type_CS"/>
</dbReference>
<feature type="region of interest" description="Disordered" evidence="13">
    <location>
        <begin position="204"/>
        <end position="270"/>
    </location>
</feature>
<dbReference type="PROSITE" id="PS50013">
    <property type="entry name" value="CHROMO_2"/>
    <property type="match status" value="1"/>
</dbReference>
<evidence type="ECO:0000256" key="5">
    <source>
        <dbReference type="ARBA" id="ARBA00022741"/>
    </source>
</evidence>
<dbReference type="Gene3D" id="3.30.40.10">
    <property type="entry name" value="Zinc/RING finger domain, C3HC4 (zinc finger)"/>
    <property type="match status" value="1"/>
</dbReference>
<feature type="domain" description="Helicase ATP-binding" evidence="16">
    <location>
        <begin position="797"/>
        <end position="974"/>
    </location>
</feature>
<feature type="compositionally biased region" description="Basic residues" evidence="13">
    <location>
        <begin position="2146"/>
        <end position="2155"/>
    </location>
</feature>
<keyword evidence="11" id="KW-0539">Nucleus</keyword>
<dbReference type="GO" id="GO:0016887">
    <property type="term" value="F:ATP hydrolysis activity"/>
    <property type="evidence" value="ECO:0007669"/>
    <property type="project" value="TreeGrafter"/>
</dbReference>
<evidence type="ECO:0000256" key="8">
    <source>
        <dbReference type="ARBA" id="ARBA00022833"/>
    </source>
</evidence>
<evidence type="ECO:0000256" key="4">
    <source>
        <dbReference type="ARBA" id="ARBA00022737"/>
    </source>
</evidence>
<feature type="region of interest" description="Disordered" evidence="13">
    <location>
        <begin position="2256"/>
        <end position="2279"/>
    </location>
</feature>
<dbReference type="Gene3D" id="3.40.50.10810">
    <property type="entry name" value="Tandem AAA-ATPase domain"/>
    <property type="match status" value="1"/>
</dbReference>
<evidence type="ECO:0000256" key="12">
    <source>
        <dbReference type="PROSITE-ProRule" id="PRU00146"/>
    </source>
</evidence>
<dbReference type="Gene3D" id="2.40.50.40">
    <property type="match status" value="2"/>
</dbReference>
<evidence type="ECO:0000256" key="13">
    <source>
        <dbReference type="SAM" id="MobiDB-lite"/>
    </source>
</evidence>
<dbReference type="InterPro" id="IPR016197">
    <property type="entry name" value="Chromo-like_dom_sf"/>
</dbReference>
<dbReference type="InterPro" id="IPR038718">
    <property type="entry name" value="SNF2-like_sf"/>
</dbReference>
<dbReference type="GO" id="GO:0003677">
    <property type="term" value="F:DNA binding"/>
    <property type="evidence" value="ECO:0007669"/>
    <property type="project" value="TreeGrafter"/>
</dbReference>
<feature type="compositionally biased region" description="Basic and acidic residues" evidence="13">
    <location>
        <begin position="145"/>
        <end position="160"/>
    </location>
</feature>
<evidence type="ECO:0000259" key="14">
    <source>
        <dbReference type="PROSITE" id="PS50013"/>
    </source>
</evidence>
<gene>
    <name evidence="18" type="ORF">POM88_035336</name>
</gene>
<feature type="compositionally biased region" description="Basic and acidic residues" evidence="13">
    <location>
        <begin position="122"/>
        <end position="135"/>
    </location>
</feature>
<dbReference type="SUPFAM" id="SSF57903">
    <property type="entry name" value="FYVE/PHD zinc finger"/>
    <property type="match status" value="1"/>
</dbReference>
<dbReference type="CDD" id="cd15532">
    <property type="entry name" value="PHD2_CHD_II"/>
    <property type="match status" value="1"/>
</dbReference>